<accession>A0ABS4JU48</accession>
<comment type="caution">
    <text evidence="3">The sequence shown here is derived from an EMBL/GenBank/DDBJ whole genome shotgun (WGS) entry which is preliminary data.</text>
</comment>
<keyword evidence="1" id="KW-0175">Coiled coil</keyword>
<keyword evidence="2" id="KW-0812">Transmembrane</keyword>
<proteinExistence type="predicted"/>
<sequence length="272" mass="29436">MSSPVITPEPEPAPPRFGWPVRLLRWLGLLLLMAGVSLGTAFLIVELRLNAVATSVATSTEAELQTLRQETLDEVARLRAELATATSALEAQVREQQAALEADMKRVEDAAAAAGLLMEKDGNLTTLEARLAEIETLKLDLRAAREEMEAKLKALEESVKEQVASSEQETAAALSLEMTVKGLLIKAQGEVLLAQVHWAEGNRGLARDELAIAHRTLMDALAAAPAQAQPDLQKVVDLAESTKAALILDSTSARDQLNLLWHEVSARLSRGW</sequence>
<dbReference type="Proteomes" id="UP001519289">
    <property type="component" value="Unassembled WGS sequence"/>
</dbReference>
<name>A0ABS4JU48_9FIRM</name>
<feature type="coiled-coil region" evidence="1">
    <location>
        <begin position="61"/>
        <end position="165"/>
    </location>
</feature>
<organism evidence="3 4">
    <name type="scientific">Symbiobacterium terraclitae</name>
    <dbReference type="NCBI Taxonomy" id="557451"/>
    <lineage>
        <taxon>Bacteria</taxon>
        <taxon>Bacillati</taxon>
        <taxon>Bacillota</taxon>
        <taxon>Clostridia</taxon>
        <taxon>Eubacteriales</taxon>
        <taxon>Symbiobacteriaceae</taxon>
        <taxon>Symbiobacterium</taxon>
    </lineage>
</organism>
<keyword evidence="2" id="KW-0472">Membrane</keyword>
<evidence type="ECO:0000313" key="3">
    <source>
        <dbReference type="EMBL" id="MBP2019062.1"/>
    </source>
</evidence>
<dbReference type="RefSeq" id="WP_209467179.1">
    <property type="nucleotide sequence ID" value="NZ_JAGGLG010000021.1"/>
</dbReference>
<keyword evidence="4" id="KW-1185">Reference proteome</keyword>
<keyword evidence="2" id="KW-1133">Transmembrane helix</keyword>
<feature type="transmembrane region" description="Helical" evidence="2">
    <location>
        <begin position="23"/>
        <end position="45"/>
    </location>
</feature>
<evidence type="ECO:0000256" key="1">
    <source>
        <dbReference type="SAM" id="Coils"/>
    </source>
</evidence>
<evidence type="ECO:0000313" key="4">
    <source>
        <dbReference type="Proteomes" id="UP001519289"/>
    </source>
</evidence>
<dbReference type="EMBL" id="JAGGLG010000021">
    <property type="protein sequence ID" value="MBP2019062.1"/>
    <property type="molecule type" value="Genomic_DNA"/>
</dbReference>
<gene>
    <name evidence="3" type="ORF">J2Z79_002478</name>
</gene>
<reference evidence="3 4" key="1">
    <citation type="submission" date="2021-03" db="EMBL/GenBank/DDBJ databases">
        <title>Genomic Encyclopedia of Type Strains, Phase IV (KMG-IV): sequencing the most valuable type-strain genomes for metagenomic binning, comparative biology and taxonomic classification.</title>
        <authorList>
            <person name="Goeker M."/>
        </authorList>
    </citation>
    <scope>NUCLEOTIDE SEQUENCE [LARGE SCALE GENOMIC DNA]</scope>
    <source>
        <strain evidence="3 4">DSM 27138</strain>
    </source>
</reference>
<protein>
    <submittedName>
        <fullName evidence="3">NADH dehydrogenase/NADH:ubiquinone oxidoreductase subunit G</fullName>
    </submittedName>
</protein>
<evidence type="ECO:0000256" key="2">
    <source>
        <dbReference type="SAM" id="Phobius"/>
    </source>
</evidence>